<sequence length="487" mass="51538">MTATEQIPDTTQAELDAVLERAAEAAEAFGGQAPAERARQLAAAADALDAAADELVPLAIDETNLSRTRLGGELKRTTFQLRMFADVLRDGSYLRATVDRADPGFALGTKPDLRRVLHPVGPVLVFAASNFPFAFSVAGGDTASALAAGCPVVLKAHPGHPRLSVRTGELVAAALRDAGAPEGAFQVVLGFDVGTSALRDRRVKAAAFTGSVPAGRALFDIANARSEPIPFFAEMGSVNPVFVTPGAVRARGPEIARGYVTSYSGNAGQLCTKPGLLFLPAGHGLDDVLAEESRGVGAHRMLNERLHEGYRGRRDEVTAVPGVRVLAEGGVDGETLPTLLATDVDTLLAHRGALLEEVFGPLSIVVEYRSAEEAHRAAEAIEGNLTATVHAEPDEPDLAGALLRRLRERAGRVLFNGWPTGVSPSPAMQHGGPYPATTDARFTSVGTAAVDRFLRPVTYQDVPQPLLPEPLRDDNPWNIPRAVHEPR</sequence>
<keyword evidence="5" id="KW-1185">Reference proteome</keyword>
<dbReference type="SUPFAM" id="SSF53720">
    <property type="entry name" value="ALDH-like"/>
    <property type="match status" value="1"/>
</dbReference>
<feature type="region of interest" description="Disordered" evidence="2">
    <location>
        <begin position="463"/>
        <end position="487"/>
    </location>
</feature>
<comment type="caution">
    <text evidence="4">The sequence shown here is derived from an EMBL/GenBank/DDBJ whole genome shotgun (WGS) entry which is preliminary data.</text>
</comment>
<feature type="domain" description="Aldehyde dehydrogenase" evidence="3">
    <location>
        <begin position="5"/>
        <end position="280"/>
    </location>
</feature>
<proteinExistence type="predicted"/>
<evidence type="ECO:0000256" key="2">
    <source>
        <dbReference type="SAM" id="MobiDB-lite"/>
    </source>
</evidence>
<dbReference type="Pfam" id="PF00171">
    <property type="entry name" value="Aldedh"/>
    <property type="match status" value="1"/>
</dbReference>
<dbReference type="EMBL" id="JBHTIW010000013">
    <property type="protein sequence ID" value="MFD0921458.1"/>
    <property type="molecule type" value="Genomic_DNA"/>
</dbReference>
<accession>A0ABW3FUB7</accession>
<gene>
    <name evidence="4" type="ORF">ACFQ16_17080</name>
</gene>
<dbReference type="Gene3D" id="3.40.605.10">
    <property type="entry name" value="Aldehyde Dehydrogenase, Chain A, domain 1"/>
    <property type="match status" value="1"/>
</dbReference>
<evidence type="ECO:0000259" key="3">
    <source>
        <dbReference type="Pfam" id="PF00171"/>
    </source>
</evidence>
<evidence type="ECO:0000256" key="1">
    <source>
        <dbReference type="ARBA" id="ARBA00023002"/>
    </source>
</evidence>
<dbReference type="InterPro" id="IPR016161">
    <property type="entry name" value="Ald_DH/histidinol_DH"/>
</dbReference>
<organism evidence="4 5">
    <name type="scientific">Saccharopolyspora rosea</name>
    <dbReference type="NCBI Taxonomy" id="524884"/>
    <lineage>
        <taxon>Bacteria</taxon>
        <taxon>Bacillati</taxon>
        <taxon>Actinomycetota</taxon>
        <taxon>Actinomycetes</taxon>
        <taxon>Pseudonocardiales</taxon>
        <taxon>Pseudonocardiaceae</taxon>
        <taxon>Saccharopolyspora</taxon>
    </lineage>
</organism>
<dbReference type="CDD" id="cd07129">
    <property type="entry name" value="ALDH_KGSADH"/>
    <property type="match status" value="1"/>
</dbReference>
<dbReference type="InterPro" id="IPR015590">
    <property type="entry name" value="Aldehyde_DH_dom"/>
</dbReference>
<name>A0ABW3FUB7_9PSEU</name>
<dbReference type="InterPro" id="IPR016163">
    <property type="entry name" value="Ald_DH_C"/>
</dbReference>
<dbReference type="PANTHER" id="PTHR43353">
    <property type="entry name" value="SUCCINATE-SEMIALDEHYDE DEHYDROGENASE, MITOCHONDRIAL"/>
    <property type="match status" value="1"/>
</dbReference>
<dbReference type="Proteomes" id="UP001597018">
    <property type="component" value="Unassembled WGS sequence"/>
</dbReference>
<dbReference type="InterPro" id="IPR044151">
    <property type="entry name" value="ALDH_KGSADH"/>
</dbReference>
<dbReference type="InterPro" id="IPR016162">
    <property type="entry name" value="Ald_DH_N"/>
</dbReference>
<dbReference type="PANTHER" id="PTHR43353:SF3">
    <property type="entry name" value="ALDEHYDE DEHYDROGENASE-RELATED"/>
    <property type="match status" value="1"/>
</dbReference>
<dbReference type="RefSeq" id="WP_263248647.1">
    <property type="nucleotide sequence ID" value="NZ_BAABLT010000029.1"/>
</dbReference>
<evidence type="ECO:0000313" key="5">
    <source>
        <dbReference type="Proteomes" id="UP001597018"/>
    </source>
</evidence>
<keyword evidence="1" id="KW-0560">Oxidoreductase</keyword>
<evidence type="ECO:0000313" key="4">
    <source>
        <dbReference type="EMBL" id="MFD0921458.1"/>
    </source>
</evidence>
<dbReference type="InterPro" id="IPR050740">
    <property type="entry name" value="Aldehyde_DH_Superfamily"/>
</dbReference>
<reference evidence="5" key="1">
    <citation type="journal article" date="2019" name="Int. J. Syst. Evol. Microbiol.">
        <title>The Global Catalogue of Microorganisms (GCM) 10K type strain sequencing project: providing services to taxonomists for standard genome sequencing and annotation.</title>
        <authorList>
            <consortium name="The Broad Institute Genomics Platform"/>
            <consortium name="The Broad Institute Genome Sequencing Center for Infectious Disease"/>
            <person name="Wu L."/>
            <person name="Ma J."/>
        </authorList>
    </citation>
    <scope>NUCLEOTIDE SEQUENCE [LARGE SCALE GENOMIC DNA]</scope>
    <source>
        <strain evidence="5">CCUG 56401</strain>
    </source>
</reference>
<protein>
    <submittedName>
        <fullName evidence="4">Aldehyde dehydrogenase (NADP(+))</fullName>
    </submittedName>
</protein>
<dbReference type="Gene3D" id="3.40.309.10">
    <property type="entry name" value="Aldehyde Dehydrogenase, Chain A, domain 2"/>
    <property type="match status" value="1"/>
</dbReference>